<reference evidence="1" key="1">
    <citation type="submission" date="2022-08" db="EMBL/GenBank/DDBJ databases">
        <authorList>
            <person name="Kallberg Y."/>
            <person name="Tangrot J."/>
            <person name="Rosling A."/>
        </authorList>
    </citation>
    <scope>NUCLEOTIDE SEQUENCE</scope>
    <source>
        <strain evidence="1">Wild A</strain>
    </source>
</reference>
<comment type="caution">
    <text evidence="1">The sequence shown here is derived from an EMBL/GenBank/DDBJ whole genome shotgun (WGS) entry which is preliminary data.</text>
</comment>
<evidence type="ECO:0000313" key="1">
    <source>
        <dbReference type="EMBL" id="CAI2177164.1"/>
    </source>
</evidence>
<dbReference type="AlphaFoldDB" id="A0A9W4SS45"/>
<sequence length="77" mass="8756">MSRDSTNSSRQTFTLFIARQFVGYIDTLTILTNAKSQYIAAEKINSVTKSLAEYQQMIEISTDDLMKSRKVVDEELA</sequence>
<keyword evidence="2" id="KW-1185">Reference proteome</keyword>
<accession>A0A9W4SS45</accession>
<dbReference type="Proteomes" id="UP001153678">
    <property type="component" value="Unassembled WGS sequence"/>
</dbReference>
<protein>
    <submittedName>
        <fullName evidence="1">7956_t:CDS:1</fullName>
    </submittedName>
</protein>
<gene>
    <name evidence="1" type="ORF">FWILDA_LOCUS7948</name>
</gene>
<proteinExistence type="predicted"/>
<organism evidence="1 2">
    <name type="scientific">Funneliformis geosporum</name>
    <dbReference type="NCBI Taxonomy" id="1117311"/>
    <lineage>
        <taxon>Eukaryota</taxon>
        <taxon>Fungi</taxon>
        <taxon>Fungi incertae sedis</taxon>
        <taxon>Mucoromycota</taxon>
        <taxon>Glomeromycotina</taxon>
        <taxon>Glomeromycetes</taxon>
        <taxon>Glomerales</taxon>
        <taxon>Glomeraceae</taxon>
        <taxon>Funneliformis</taxon>
    </lineage>
</organism>
<evidence type="ECO:0000313" key="2">
    <source>
        <dbReference type="Proteomes" id="UP001153678"/>
    </source>
</evidence>
<dbReference type="OrthoDB" id="2445638at2759"/>
<dbReference type="EMBL" id="CAMKVN010001624">
    <property type="protein sequence ID" value="CAI2177164.1"/>
    <property type="molecule type" value="Genomic_DNA"/>
</dbReference>
<name>A0A9W4SS45_9GLOM</name>